<evidence type="ECO:0000313" key="1">
    <source>
        <dbReference type="EMBL" id="CAN0478662.1"/>
    </source>
</evidence>
<sequence>MRTIILLGILGATMSAPLIPQRLMSASNSNELLLNLNNAQLQPLQLQGPFNSWIPPFPGILQQQQQDQIPGLSPFSLSTLERFAGLVPNQIFIPGQVGFAQGTQAGQLDPSQPQTPQQTQWGPKNVMPSLLSLKMPQEQAQMFQYYPVYMFLPWEQPQQTATQSPPQTRLQLFEEQMPFYTEFGYISQQVEPVMPGGQQQPAFDPFLGTAPEIAVMPAEVSPYLQKEMINFQHTNAGIFIPSTSQKPSTTFFFTSAVDPIITTELTEKKVKIHLNKMKVLLLLTAILAITIGFPVSQDKEREERSVSESDELSSQFFFPPYPYPRSHYSRFFCPWWTYFYPPIPVPASVSAATPLNEK</sequence>
<proteinExistence type="predicted"/>
<dbReference type="Proteomes" id="UP001162501">
    <property type="component" value="Chromosome 32"/>
</dbReference>
<evidence type="ECO:0000313" key="2">
    <source>
        <dbReference type="Proteomes" id="UP001162501"/>
    </source>
</evidence>
<protein>
    <submittedName>
        <fullName evidence="1">Uncharacterized protein</fullName>
    </submittedName>
</protein>
<accession>A0AC59ZRM7</accession>
<organism evidence="1 2">
    <name type="scientific">Rangifer tarandus platyrhynchus</name>
    <name type="common">Svalbard reindeer</name>
    <dbReference type="NCBI Taxonomy" id="3082113"/>
    <lineage>
        <taxon>Eukaryota</taxon>
        <taxon>Metazoa</taxon>
        <taxon>Chordata</taxon>
        <taxon>Craniata</taxon>
        <taxon>Vertebrata</taxon>
        <taxon>Euteleostomi</taxon>
        <taxon>Mammalia</taxon>
        <taxon>Eutheria</taxon>
        <taxon>Laurasiatheria</taxon>
        <taxon>Artiodactyla</taxon>
        <taxon>Ruminantia</taxon>
        <taxon>Pecora</taxon>
        <taxon>Cervidae</taxon>
        <taxon>Odocoileinae</taxon>
        <taxon>Rangifer</taxon>
    </lineage>
</organism>
<gene>
    <name evidence="1" type="ORF">MRATA1EN22A_LOCUS20891</name>
</gene>
<reference evidence="1" key="1">
    <citation type="submission" date="2023-05" db="EMBL/GenBank/DDBJ databases">
        <authorList>
            <consortium name="ELIXIR-Norway"/>
        </authorList>
    </citation>
    <scope>NUCLEOTIDE SEQUENCE</scope>
</reference>
<dbReference type="EMBL" id="OX596116">
    <property type="protein sequence ID" value="CAN0478662.1"/>
    <property type="molecule type" value="Genomic_DNA"/>
</dbReference>
<name>A0AC59ZRM7_RANTA</name>
<reference evidence="1" key="2">
    <citation type="submission" date="2025-03" db="EMBL/GenBank/DDBJ databases">
        <authorList>
            <consortium name="ELIXIR-Norway"/>
            <consortium name="Elixir Norway"/>
        </authorList>
    </citation>
    <scope>NUCLEOTIDE SEQUENCE</scope>
</reference>